<comment type="subcellular location">
    <subcellularLocation>
        <location evidence="1">Membrane</location>
        <topology evidence="1">Multi-pass membrane protein</topology>
    </subcellularLocation>
</comment>
<dbReference type="Pfam" id="PF03595">
    <property type="entry name" value="SLAC1"/>
    <property type="match status" value="1"/>
</dbReference>
<keyword evidence="4 5" id="KW-0472">Membrane</keyword>
<evidence type="ECO:0000313" key="6">
    <source>
        <dbReference type="EMBL" id="MFC4196810.1"/>
    </source>
</evidence>
<dbReference type="Proteomes" id="UP001595792">
    <property type="component" value="Unassembled WGS sequence"/>
</dbReference>
<feature type="transmembrane region" description="Helical" evidence="5">
    <location>
        <begin position="113"/>
        <end position="130"/>
    </location>
</feature>
<dbReference type="InterPro" id="IPR038665">
    <property type="entry name" value="Voltage-dep_anion_channel_sf"/>
</dbReference>
<reference evidence="7" key="1">
    <citation type="journal article" date="2019" name="Int. J. Syst. Evol. Microbiol.">
        <title>The Global Catalogue of Microorganisms (GCM) 10K type strain sequencing project: providing services to taxonomists for standard genome sequencing and annotation.</title>
        <authorList>
            <consortium name="The Broad Institute Genomics Platform"/>
            <consortium name="The Broad Institute Genome Sequencing Center for Infectious Disease"/>
            <person name="Wu L."/>
            <person name="Ma J."/>
        </authorList>
    </citation>
    <scope>NUCLEOTIDE SEQUENCE [LARGE SCALE GENOMIC DNA]</scope>
    <source>
        <strain evidence="7">CCM 8689</strain>
    </source>
</reference>
<feature type="transmembrane region" description="Helical" evidence="5">
    <location>
        <begin position="263"/>
        <end position="283"/>
    </location>
</feature>
<comment type="caution">
    <text evidence="6">The sequence shown here is derived from an EMBL/GenBank/DDBJ whole genome shotgun (WGS) entry which is preliminary data.</text>
</comment>
<feature type="transmembrane region" description="Helical" evidence="5">
    <location>
        <begin position="172"/>
        <end position="197"/>
    </location>
</feature>
<feature type="transmembrane region" description="Helical" evidence="5">
    <location>
        <begin position="209"/>
        <end position="226"/>
    </location>
</feature>
<feature type="transmembrane region" description="Helical" evidence="5">
    <location>
        <begin position="289"/>
        <end position="311"/>
    </location>
</feature>
<keyword evidence="2 5" id="KW-0812">Transmembrane</keyword>
<evidence type="ECO:0000256" key="1">
    <source>
        <dbReference type="ARBA" id="ARBA00004141"/>
    </source>
</evidence>
<dbReference type="EMBL" id="JBHSBY010000038">
    <property type="protein sequence ID" value="MFC4196810.1"/>
    <property type="molecule type" value="Genomic_DNA"/>
</dbReference>
<dbReference type="CDD" id="cd09323">
    <property type="entry name" value="TDT_SLAC1_like"/>
    <property type="match status" value="1"/>
</dbReference>
<evidence type="ECO:0000256" key="5">
    <source>
        <dbReference type="SAM" id="Phobius"/>
    </source>
</evidence>
<feature type="transmembrane region" description="Helical" evidence="5">
    <location>
        <begin position="232"/>
        <end position="251"/>
    </location>
</feature>
<dbReference type="InterPro" id="IPR052951">
    <property type="entry name" value="Tellurite_res_ion_channel"/>
</dbReference>
<gene>
    <name evidence="6" type="ORF">ACFOUY_08880</name>
</gene>
<dbReference type="PANTHER" id="PTHR37955">
    <property type="entry name" value="TELLURITE RESISTANCE PROTEIN TEHA"/>
    <property type="match status" value="1"/>
</dbReference>
<feature type="transmembrane region" description="Helical" evidence="5">
    <location>
        <begin position="12"/>
        <end position="34"/>
    </location>
</feature>
<name>A0ABV8NLW4_9SPHI</name>
<feature type="transmembrane region" description="Helical" evidence="5">
    <location>
        <begin position="142"/>
        <end position="160"/>
    </location>
</feature>
<dbReference type="PANTHER" id="PTHR37955:SF1">
    <property type="entry name" value="DEP DOMAIN-CONTAINING PROTEIN"/>
    <property type="match status" value="1"/>
</dbReference>
<feature type="transmembrane region" description="Helical" evidence="5">
    <location>
        <begin position="86"/>
        <end position="107"/>
    </location>
</feature>
<evidence type="ECO:0000256" key="4">
    <source>
        <dbReference type="ARBA" id="ARBA00023136"/>
    </source>
</evidence>
<evidence type="ECO:0000256" key="2">
    <source>
        <dbReference type="ARBA" id="ARBA00022692"/>
    </source>
</evidence>
<sequence length="323" mass="36338">MNLNNSTKISFIQFMPVSLFGSVMGLCGLCFSWRRAEKYWHFTEVPSIIFGWMAVVSFIALAFCYSVKSIKYRDLVSSEFKNPVTLCFFATISVSLLLLPGVILPYLPLTAKVMWIFGASSMFLFAWYVFRSWIDNMQEQEKAMPVWVLPIVGMLDLPIVGHQIDLPGMSEISIMAFGIGSIFSIILLTIIISRLIFQPALPEAVQPSILILLAPMALAFTVYGQFKGVSDTILGALFYFNIFLLLVLGSKISMVLYSCPFKVSWWAVSFPLSAVTISTQIYAQHKPDWVHQLLAAVLLVLTTAVIIFLFFQTLYKIAKRKLA</sequence>
<feature type="transmembrane region" description="Helical" evidence="5">
    <location>
        <begin position="46"/>
        <end position="65"/>
    </location>
</feature>
<organism evidence="6 7">
    <name type="scientific">Pedobacter jamesrossensis</name>
    <dbReference type="NCBI Taxonomy" id="1908238"/>
    <lineage>
        <taxon>Bacteria</taxon>
        <taxon>Pseudomonadati</taxon>
        <taxon>Bacteroidota</taxon>
        <taxon>Sphingobacteriia</taxon>
        <taxon>Sphingobacteriales</taxon>
        <taxon>Sphingobacteriaceae</taxon>
        <taxon>Pedobacter</taxon>
    </lineage>
</organism>
<dbReference type="Gene3D" id="1.50.10.150">
    <property type="entry name" value="Voltage-dependent anion channel"/>
    <property type="match status" value="1"/>
</dbReference>
<dbReference type="RefSeq" id="WP_378960150.1">
    <property type="nucleotide sequence ID" value="NZ_JBHRXC010000016.1"/>
</dbReference>
<keyword evidence="7" id="KW-1185">Reference proteome</keyword>
<proteinExistence type="predicted"/>
<protein>
    <submittedName>
        <fullName evidence="6">SLAC1 anion channel family protein</fullName>
    </submittedName>
</protein>
<dbReference type="InterPro" id="IPR004695">
    <property type="entry name" value="SLAC1/Mae1/Ssu1/TehA"/>
</dbReference>
<accession>A0ABV8NLW4</accession>
<keyword evidence="3 5" id="KW-1133">Transmembrane helix</keyword>
<evidence type="ECO:0000313" key="7">
    <source>
        <dbReference type="Proteomes" id="UP001595792"/>
    </source>
</evidence>
<evidence type="ECO:0000256" key="3">
    <source>
        <dbReference type="ARBA" id="ARBA00022989"/>
    </source>
</evidence>